<keyword evidence="3" id="KW-0560">Oxidoreductase</keyword>
<organism evidence="4 5">
    <name type="scientific">Mycena albidolilacea</name>
    <dbReference type="NCBI Taxonomy" id="1033008"/>
    <lineage>
        <taxon>Eukaryota</taxon>
        <taxon>Fungi</taxon>
        <taxon>Dikarya</taxon>
        <taxon>Basidiomycota</taxon>
        <taxon>Agaricomycotina</taxon>
        <taxon>Agaricomycetes</taxon>
        <taxon>Agaricomycetidae</taxon>
        <taxon>Agaricales</taxon>
        <taxon>Marasmiineae</taxon>
        <taxon>Mycenaceae</taxon>
        <taxon>Mycena</taxon>
    </lineage>
</organism>
<evidence type="ECO:0000313" key="5">
    <source>
        <dbReference type="Proteomes" id="UP001218218"/>
    </source>
</evidence>
<dbReference type="Proteomes" id="UP001218218">
    <property type="component" value="Unassembled WGS sequence"/>
</dbReference>
<dbReference type="PANTHER" id="PTHR24320">
    <property type="entry name" value="RETINOL DEHYDROGENASE"/>
    <property type="match status" value="1"/>
</dbReference>
<dbReference type="PANTHER" id="PTHR24320:SF236">
    <property type="entry name" value="SHORT-CHAIN DEHYDROGENASE-RELATED"/>
    <property type="match status" value="1"/>
</dbReference>
<dbReference type="SUPFAM" id="SSF51735">
    <property type="entry name" value="NAD(P)-binding Rossmann-fold domains"/>
    <property type="match status" value="1"/>
</dbReference>
<comment type="caution">
    <text evidence="4">The sequence shown here is derived from an EMBL/GenBank/DDBJ whole genome shotgun (WGS) entry which is preliminary data.</text>
</comment>
<evidence type="ECO:0008006" key="6">
    <source>
        <dbReference type="Google" id="ProtNLM"/>
    </source>
</evidence>
<reference evidence="4" key="1">
    <citation type="submission" date="2023-03" db="EMBL/GenBank/DDBJ databases">
        <title>Massive genome expansion in bonnet fungi (Mycena s.s.) driven by repeated elements and novel gene families across ecological guilds.</title>
        <authorList>
            <consortium name="Lawrence Berkeley National Laboratory"/>
            <person name="Harder C.B."/>
            <person name="Miyauchi S."/>
            <person name="Viragh M."/>
            <person name="Kuo A."/>
            <person name="Thoen E."/>
            <person name="Andreopoulos B."/>
            <person name="Lu D."/>
            <person name="Skrede I."/>
            <person name="Drula E."/>
            <person name="Henrissat B."/>
            <person name="Morin E."/>
            <person name="Kohler A."/>
            <person name="Barry K."/>
            <person name="LaButti K."/>
            <person name="Morin E."/>
            <person name="Salamov A."/>
            <person name="Lipzen A."/>
            <person name="Mereny Z."/>
            <person name="Hegedus B."/>
            <person name="Baldrian P."/>
            <person name="Stursova M."/>
            <person name="Weitz H."/>
            <person name="Taylor A."/>
            <person name="Grigoriev I.V."/>
            <person name="Nagy L.G."/>
            <person name="Martin F."/>
            <person name="Kauserud H."/>
        </authorList>
    </citation>
    <scope>NUCLEOTIDE SEQUENCE</scope>
    <source>
        <strain evidence="4">CBHHK002</strain>
    </source>
</reference>
<dbReference type="EMBL" id="JARIHO010000002">
    <property type="protein sequence ID" value="KAJ7366965.1"/>
    <property type="molecule type" value="Genomic_DNA"/>
</dbReference>
<protein>
    <recommendedName>
        <fullName evidence="6">NAD(P)-binding protein</fullName>
    </recommendedName>
</protein>
<dbReference type="Gene3D" id="3.40.50.720">
    <property type="entry name" value="NAD(P)-binding Rossmann-like Domain"/>
    <property type="match status" value="1"/>
</dbReference>
<evidence type="ECO:0000256" key="2">
    <source>
        <dbReference type="ARBA" id="ARBA00022857"/>
    </source>
</evidence>
<sequence length="332" mass="36107">MGILISAVQQSFPPKSKFSVNDIPDLAGQVIIVTGANTGVGKETAKALLQHNAKVYIAARSEEKAKAAINDLKSETGKEAHLLLVDLADLPSIKRAAAEFTQKETQLHVLFNNGGVMIPPVDQLTAQKFDLQFGTNVLGHFYLTKLLLPTLLATATPEKPARVVNTSSLASLNVSTIDFNTVKDSPARKKLGTSNLYSQSKLGNVLFSNELSRRYADQGIVSVSLNPGNLKTDLQRHVPSVVRAIMNLTLYPAAYGALTQLWAGTTDEGKTLGGKVRFVRSFFVFVFAFDRANEISQYLIPWARVGKANPTALDPETGKALWTWLEEQVADI</sequence>
<proteinExistence type="inferred from homology"/>
<dbReference type="InterPro" id="IPR036291">
    <property type="entry name" value="NAD(P)-bd_dom_sf"/>
</dbReference>
<keyword evidence="5" id="KW-1185">Reference proteome</keyword>
<name>A0AAD7F5S5_9AGAR</name>
<keyword evidence="2" id="KW-0521">NADP</keyword>
<evidence type="ECO:0000256" key="1">
    <source>
        <dbReference type="ARBA" id="ARBA00006484"/>
    </source>
</evidence>
<dbReference type="GO" id="GO:0016491">
    <property type="term" value="F:oxidoreductase activity"/>
    <property type="evidence" value="ECO:0007669"/>
    <property type="project" value="UniProtKB-KW"/>
</dbReference>
<accession>A0AAD7F5S5</accession>
<gene>
    <name evidence="4" type="ORF">DFH08DRAFT_181697</name>
</gene>
<dbReference type="InterPro" id="IPR002347">
    <property type="entry name" value="SDR_fam"/>
</dbReference>
<dbReference type="Pfam" id="PF00106">
    <property type="entry name" value="adh_short"/>
    <property type="match status" value="1"/>
</dbReference>
<comment type="similarity">
    <text evidence="1">Belongs to the short-chain dehydrogenases/reductases (SDR) family.</text>
</comment>
<evidence type="ECO:0000256" key="3">
    <source>
        <dbReference type="ARBA" id="ARBA00023002"/>
    </source>
</evidence>
<dbReference type="PRINTS" id="PR00081">
    <property type="entry name" value="GDHRDH"/>
</dbReference>
<evidence type="ECO:0000313" key="4">
    <source>
        <dbReference type="EMBL" id="KAJ7366965.1"/>
    </source>
</evidence>
<dbReference type="AlphaFoldDB" id="A0AAD7F5S5"/>